<organism evidence="3 4">
    <name type="scientific">Hyalangium rubrum</name>
    <dbReference type="NCBI Taxonomy" id="3103134"/>
    <lineage>
        <taxon>Bacteria</taxon>
        <taxon>Pseudomonadati</taxon>
        <taxon>Myxococcota</taxon>
        <taxon>Myxococcia</taxon>
        <taxon>Myxococcales</taxon>
        <taxon>Cystobacterineae</taxon>
        <taxon>Archangiaceae</taxon>
        <taxon>Hyalangium</taxon>
    </lineage>
</organism>
<feature type="transmembrane region" description="Helical" evidence="1">
    <location>
        <begin position="35"/>
        <end position="53"/>
    </location>
</feature>
<dbReference type="Gene3D" id="1.10.3730.20">
    <property type="match status" value="1"/>
</dbReference>
<accession>A0ABU5H304</accession>
<dbReference type="Pfam" id="PF00892">
    <property type="entry name" value="EamA"/>
    <property type="match status" value="2"/>
</dbReference>
<reference evidence="3 4" key="1">
    <citation type="submission" date="2023-12" db="EMBL/GenBank/DDBJ databases">
        <title>the genome sequence of Hyalangium sp. s54d21.</title>
        <authorList>
            <person name="Zhang X."/>
        </authorList>
    </citation>
    <scope>NUCLEOTIDE SEQUENCE [LARGE SCALE GENOMIC DNA]</scope>
    <source>
        <strain evidence="4">s54d21</strain>
    </source>
</reference>
<evidence type="ECO:0000313" key="4">
    <source>
        <dbReference type="Proteomes" id="UP001291309"/>
    </source>
</evidence>
<keyword evidence="1" id="KW-0812">Transmembrane</keyword>
<comment type="caution">
    <text evidence="3">The sequence shown here is derived from an EMBL/GenBank/DDBJ whole genome shotgun (WGS) entry which is preliminary data.</text>
</comment>
<feature type="transmembrane region" description="Helical" evidence="1">
    <location>
        <begin position="121"/>
        <end position="139"/>
    </location>
</feature>
<feature type="transmembrane region" description="Helical" evidence="1">
    <location>
        <begin position="222"/>
        <end position="245"/>
    </location>
</feature>
<evidence type="ECO:0000313" key="3">
    <source>
        <dbReference type="EMBL" id="MDY7227279.1"/>
    </source>
</evidence>
<proteinExistence type="predicted"/>
<feature type="transmembrane region" description="Helical" evidence="1">
    <location>
        <begin position="187"/>
        <end position="206"/>
    </location>
</feature>
<keyword evidence="1" id="KW-0472">Membrane</keyword>
<feature type="transmembrane region" description="Helical" evidence="1">
    <location>
        <begin position="6"/>
        <end position="23"/>
    </location>
</feature>
<evidence type="ECO:0000256" key="1">
    <source>
        <dbReference type="SAM" id="Phobius"/>
    </source>
</evidence>
<keyword evidence="1" id="KW-1133">Transmembrane helix</keyword>
<name>A0ABU5H304_9BACT</name>
<dbReference type="RefSeq" id="WP_321546007.1">
    <property type="nucleotide sequence ID" value="NZ_JAXIVS010000004.1"/>
</dbReference>
<dbReference type="PANTHER" id="PTHR22911">
    <property type="entry name" value="ACYL-MALONYL CONDENSING ENZYME-RELATED"/>
    <property type="match status" value="1"/>
</dbReference>
<keyword evidence="4" id="KW-1185">Reference proteome</keyword>
<protein>
    <submittedName>
        <fullName evidence="3">EamA family transporter</fullName>
    </submittedName>
</protein>
<feature type="transmembrane region" description="Helical" evidence="1">
    <location>
        <begin position="65"/>
        <end position="84"/>
    </location>
</feature>
<evidence type="ECO:0000259" key="2">
    <source>
        <dbReference type="Pfam" id="PF00892"/>
    </source>
</evidence>
<feature type="transmembrane region" description="Helical" evidence="1">
    <location>
        <begin position="96"/>
        <end position="115"/>
    </location>
</feature>
<feature type="transmembrane region" description="Helical" evidence="1">
    <location>
        <begin position="159"/>
        <end position="175"/>
    </location>
</feature>
<dbReference type="SUPFAM" id="SSF103481">
    <property type="entry name" value="Multidrug resistance efflux transporter EmrE"/>
    <property type="match status" value="2"/>
</dbReference>
<gene>
    <name evidence="3" type="ORF">SYV04_12785</name>
</gene>
<feature type="domain" description="EamA" evidence="2">
    <location>
        <begin position="157"/>
        <end position="292"/>
    </location>
</feature>
<dbReference type="PANTHER" id="PTHR22911:SF137">
    <property type="entry name" value="SOLUTE CARRIER FAMILY 35 MEMBER G2-RELATED"/>
    <property type="match status" value="1"/>
</dbReference>
<dbReference type="InterPro" id="IPR000620">
    <property type="entry name" value="EamA_dom"/>
</dbReference>
<dbReference type="Proteomes" id="UP001291309">
    <property type="component" value="Unassembled WGS sequence"/>
</dbReference>
<feature type="domain" description="EamA" evidence="2">
    <location>
        <begin position="7"/>
        <end position="137"/>
    </location>
</feature>
<dbReference type="EMBL" id="JAXIVS010000004">
    <property type="protein sequence ID" value="MDY7227279.1"/>
    <property type="molecule type" value="Genomic_DNA"/>
</dbReference>
<sequence length="293" mass="30939">MPFTPGAVLLTLSASLSYGSFDAVRKKLANTLQPLPLTALLGLGQALFFAVWTLSSGATLPLPGYLPQAAASITFSLVGNLLFMRALQVSPLSLTIPFLSFSPVFTALFSGALLGEFPRSIQALGIAWVVLGAFLLNLAKEDLASPTHFLRGVTRERGCLLMLGAALVWALGSIFDKRALVYASVPLHALVQSLGIALAILFLLLLRRDVGSLGNVRHCRGLYAVAIVVASLAQGLQLLALPLVVVSLYEAIKRCIGMTLAVINGALFFGEPVTPRKLLSIALMGTGVVFILA</sequence>
<dbReference type="InterPro" id="IPR037185">
    <property type="entry name" value="EmrE-like"/>
</dbReference>